<comment type="catalytic activity">
    <reaction evidence="15">
        <text>Preferential cleavage: (Ac)2-L-Lys-D-Ala-|-D-Ala. Also transpeptidation of peptidyl-alanyl moieties that are N-acyl substituents of D-alanine.</text>
        <dbReference type="EC" id="3.4.16.4"/>
    </reaction>
</comment>
<dbReference type="GO" id="GO:0009002">
    <property type="term" value="F:serine-type D-Ala-D-Ala carboxypeptidase activity"/>
    <property type="evidence" value="ECO:0007669"/>
    <property type="project" value="UniProtKB-EC"/>
</dbReference>
<dbReference type="GO" id="GO:0071555">
    <property type="term" value="P:cell wall organization"/>
    <property type="evidence" value="ECO:0007669"/>
    <property type="project" value="UniProtKB-KW"/>
</dbReference>
<keyword evidence="14" id="KW-0961">Cell wall biogenesis/degradation</keyword>
<name>A0A1G2MQK4_9BACT</name>
<organism evidence="20 21">
    <name type="scientific">Candidatus Taylorbacteria bacterium RIFCSPHIGHO2_02_FULL_46_13</name>
    <dbReference type="NCBI Taxonomy" id="1802312"/>
    <lineage>
        <taxon>Bacteria</taxon>
        <taxon>Candidatus Tayloriibacteriota</taxon>
    </lineage>
</organism>
<reference evidence="20 21" key="1">
    <citation type="journal article" date="2016" name="Nat. Commun.">
        <title>Thousands of microbial genomes shed light on interconnected biogeochemical processes in an aquifer system.</title>
        <authorList>
            <person name="Anantharaman K."/>
            <person name="Brown C.T."/>
            <person name="Hug L.A."/>
            <person name="Sharon I."/>
            <person name="Castelle C.J."/>
            <person name="Probst A.J."/>
            <person name="Thomas B.C."/>
            <person name="Singh A."/>
            <person name="Wilkins M.J."/>
            <person name="Karaoz U."/>
            <person name="Brodie E.L."/>
            <person name="Williams K.H."/>
            <person name="Hubbard S.S."/>
            <person name="Banfield J.F."/>
        </authorList>
    </citation>
    <scope>NUCLEOTIDE SEQUENCE [LARGE SCALE GENOMIC DNA]</scope>
</reference>
<evidence type="ECO:0000256" key="16">
    <source>
        <dbReference type="ARBA" id="ARBA00049902"/>
    </source>
</evidence>
<keyword evidence="10" id="KW-0133">Cell shape</keyword>
<evidence type="ECO:0000256" key="12">
    <source>
        <dbReference type="ARBA" id="ARBA00023136"/>
    </source>
</evidence>
<comment type="similarity">
    <text evidence="3">In the N-terminal section; belongs to the glycosyltransferase 51 family.</text>
</comment>
<evidence type="ECO:0000256" key="10">
    <source>
        <dbReference type="ARBA" id="ARBA00022960"/>
    </source>
</evidence>
<comment type="caution">
    <text evidence="20">The sequence shown here is derived from an EMBL/GenBank/DDBJ whole genome shotgun (WGS) entry which is preliminary data.</text>
</comment>
<keyword evidence="13" id="KW-0511">Multifunctional enzyme</keyword>
<dbReference type="GO" id="GO:0030288">
    <property type="term" value="C:outer membrane-bounded periplasmic space"/>
    <property type="evidence" value="ECO:0007669"/>
    <property type="project" value="TreeGrafter"/>
</dbReference>
<evidence type="ECO:0000256" key="4">
    <source>
        <dbReference type="ARBA" id="ARBA00022475"/>
    </source>
</evidence>
<evidence type="ECO:0000256" key="6">
    <source>
        <dbReference type="ARBA" id="ARBA00022670"/>
    </source>
</evidence>
<evidence type="ECO:0000256" key="8">
    <source>
        <dbReference type="ARBA" id="ARBA00022679"/>
    </source>
</evidence>
<dbReference type="Pfam" id="PF00905">
    <property type="entry name" value="Transpeptidase"/>
    <property type="match status" value="1"/>
</dbReference>
<keyword evidence="9" id="KW-0378">Hydrolase</keyword>
<comment type="subcellular location">
    <subcellularLocation>
        <location evidence="1">Cell membrane</location>
    </subcellularLocation>
</comment>
<dbReference type="SUPFAM" id="SSF53955">
    <property type="entry name" value="Lysozyme-like"/>
    <property type="match status" value="1"/>
</dbReference>
<keyword evidence="4" id="KW-1003">Cell membrane</keyword>
<dbReference type="GO" id="GO:0005886">
    <property type="term" value="C:plasma membrane"/>
    <property type="evidence" value="ECO:0007669"/>
    <property type="project" value="UniProtKB-SubCell"/>
</dbReference>
<evidence type="ECO:0000256" key="5">
    <source>
        <dbReference type="ARBA" id="ARBA00022645"/>
    </source>
</evidence>
<dbReference type="GO" id="GO:0008360">
    <property type="term" value="P:regulation of cell shape"/>
    <property type="evidence" value="ECO:0007669"/>
    <property type="project" value="UniProtKB-KW"/>
</dbReference>
<comment type="similarity">
    <text evidence="2">In the C-terminal section; belongs to the transpeptidase family.</text>
</comment>
<dbReference type="PANTHER" id="PTHR32282">
    <property type="entry name" value="BINDING PROTEIN TRANSPEPTIDASE, PUTATIVE-RELATED"/>
    <property type="match status" value="1"/>
</dbReference>
<dbReference type="InterPro" id="IPR036950">
    <property type="entry name" value="PBP_transglycosylase"/>
</dbReference>
<proteinExistence type="inferred from homology"/>
<dbReference type="SUPFAM" id="SSF56601">
    <property type="entry name" value="beta-lactamase/transpeptidase-like"/>
    <property type="match status" value="1"/>
</dbReference>
<dbReference type="Proteomes" id="UP000177565">
    <property type="component" value="Unassembled WGS sequence"/>
</dbReference>
<evidence type="ECO:0000256" key="11">
    <source>
        <dbReference type="ARBA" id="ARBA00022984"/>
    </source>
</evidence>
<evidence type="ECO:0000259" key="19">
    <source>
        <dbReference type="Pfam" id="PF00912"/>
    </source>
</evidence>
<dbReference type="Gene3D" id="3.40.710.10">
    <property type="entry name" value="DD-peptidase/beta-lactamase superfamily"/>
    <property type="match status" value="1"/>
</dbReference>
<dbReference type="NCBIfam" id="TIGR02074">
    <property type="entry name" value="PBP_1a_fam"/>
    <property type="match status" value="1"/>
</dbReference>
<dbReference type="STRING" id="1802312.A3C06_03570"/>
<evidence type="ECO:0000256" key="9">
    <source>
        <dbReference type="ARBA" id="ARBA00022801"/>
    </source>
</evidence>
<dbReference type="PANTHER" id="PTHR32282:SF11">
    <property type="entry name" value="PENICILLIN-BINDING PROTEIN 1B"/>
    <property type="match status" value="1"/>
</dbReference>
<evidence type="ECO:0000256" key="15">
    <source>
        <dbReference type="ARBA" id="ARBA00034000"/>
    </source>
</evidence>
<evidence type="ECO:0000256" key="1">
    <source>
        <dbReference type="ARBA" id="ARBA00004236"/>
    </source>
</evidence>
<keyword evidence="11" id="KW-0573">Peptidoglycan synthesis</keyword>
<keyword evidence="8" id="KW-0808">Transferase</keyword>
<accession>A0A1G2MQK4</accession>
<dbReference type="InterPro" id="IPR001264">
    <property type="entry name" value="Glyco_trans_51"/>
</dbReference>
<protein>
    <submittedName>
        <fullName evidence="20">Uncharacterized protein</fullName>
    </submittedName>
</protein>
<evidence type="ECO:0000259" key="18">
    <source>
        <dbReference type="Pfam" id="PF00905"/>
    </source>
</evidence>
<evidence type="ECO:0000256" key="7">
    <source>
        <dbReference type="ARBA" id="ARBA00022676"/>
    </source>
</evidence>
<feature type="domain" description="Glycosyl transferase family 51" evidence="19">
    <location>
        <begin position="69"/>
        <end position="240"/>
    </location>
</feature>
<dbReference type="Gene3D" id="1.10.3810.10">
    <property type="entry name" value="Biosynthetic peptidoglycan transglycosylase-like"/>
    <property type="match status" value="1"/>
</dbReference>
<evidence type="ECO:0000313" key="21">
    <source>
        <dbReference type="Proteomes" id="UP000177565"/>
    </source>
</evidence>
<feature type="transmembrane region" description="Helical" evidence="17">
    <location>
        <begin position="16"/>
        <end position="37"/>
    </location>
</feature>
<dbReference type="FunFam" id="1.10.3810.10:FF:000001">
    <property type="entry name" value="Penicillin-binding protein 1A"/>
    <property type="match status" value="1"/>
</dbReference>
<keyword evidence="12 17" id="KW-0472">Membrane</keyword>
<evidence type="ECO:0000256" key="17">
    <source>
        <dbReference type="SAM" id="Phobius"/>
    </source>
</evidence>
<dbReference type="InterPro" id="IPR023346">
    <property type="entry name" value="Lysozyme-like_dom_sf"/>
</dbReference>
<keyword evidence="17" id="KW-0812">Transmembrane</keyword>
<keyword evidence="5" id="KW-0121">Carboxypeptidase</keyword>
<dbReference type="InterPro" id="IPR013783">
    <property type="entry name" value="Ig-like_fold"/>
</dbReference>
<evidence type="ECO:0000256" key="3">
    <source>
        <dbReference type="ARBA" id="ARBA00007739"/>
    </source>
</evidence>
<dbReference type="InterPro" id="IPR001460">
    <property type="entry name" value="PCN-bd_Tpept"/>
</dbReference>
<evidence type="ECO:0000313" key="20">
    <source>
        <dbReference type="EMBL" id="OHA26177.1"/>
    </source>
</evidence>
<evidence type="ECO:0000256" key="14">
    <source>
        <dbReference type="ARBA" id="ARBA00023316"/>
    </source>
</evidence>
<evidence type="ECO:0000256" key="2">
    <source>
        <dbReference type="ARBA" id="ARBA00007090"/>
    </source>
</evidence>
<feature type="domain" description="Penicillin-binding protein transpeptidase" evidence="18">
    <location>
        <begin position="331"/>
        <end position="589"/>
    </location>
</feature>
<comment type="catalytic activity">
    <reaction evidence="16">
        <text>[GlcNAc-(1-&gt;4)-Mur2Ac(oyl-L-Ala-gamma-D-Glu-L-Lys-D-Ala-D-Ala)](n)-di-trans,octa-cis-undecaprenyl diphosphate + beta-D-GlcNAc-(1-&gt;4)-Mur2Ac(oyl-L-Ala-gamma-D-Glu-L-Lys-D-Ala-D-Ala)-di-trans,octa-cis-undecaprenyl diphosphate = [GlcNAc-(1-&gt;4)-Mur2Ac(oyl-L-Ala-gamma-D-Glu-L-Lys-D-Ala-D-Ala)](n+1)-di-trans,octa-cis-undecaprenyl diphosphate + di-trans,octa-cis-undecaprenyl diphosphate + H(+)</text>
        <dbReference type="Rhea" id="RHEA:23708"/>
        <dbReference type="Rhea" id="RHEA-COMP:9602"/>
        <dbReference type="Rhea" id="RHEA-COMP:9603"/>
        <dbReference type="ChEBI" id="CHEBI:15378"/>
        <dbReference type="ChEBI" id="CHEBI:58405"/>
        <dbReference type="ChEBI" id="CHEBI:60033"/>
        <dbReference type="ChEBI" id="CHEBI:78435"/>
        <dbReference type="EC" id="2.4.99.28"/>
    </reaction>
</comment>
<dbReference type="GO" id="GO:0008658">
    <property type="term" value="F:penicillin binding"/>
    <property type="evidence" value="ECO:0007669"/>
    <property type="project" value="InterPro"/>
</dbReference>
<sequence>MKKRHKYHRITKHSKHVAMVILTLGFIVAGFFVLWIASFKIPDLSGLEERRVSQSTKIYDRTGEVLLYDVHENVKRTVVPVDQISRNVKNAAIAIEDTEFYQHHGIRPLSIIRAIIANFTGLGYSQGGSTITQQVVKNTILTTEKSITRKLKEWVLAIKLEQAMDKESILGLYLNESPYGGSMYGIQEASRTFFGKDAATTTLAEAAYLAALPNAPTYFSPYGNHRDKLEARKNLVLQKMLENNFITQEEYDSAKKETVVFVPQGETGITAPHFVLFVKEYLESHYGPRAVSDDGLKVITTLDAVLQAKAEEIVKRNALANKKNFNAENASLVAIDPKTGGILVMVGSRDYFDKEIDGNFNVTIAKRQPGSAFKPFVYATALVKGYTPDTVVFDVPIEFSTYCNPDGTPIKPTDTDKCYQPENYDRIYRGPITMRNALAQSINIPAIQFLYLAGIHDSLQVAQDMGITTLTDPNRYGLTLVLGGGEVTLLDMASAYGVFASNGSRNLYQAVLAVYDKNGALLEQFEPSPTQVIDKDIALQISDILSDNKARAPAFGDNSALYFPGKEVAVKTGTTNDYRDAWILGYTPSIVAGAWAGNNNNSPMEKKVAGFIVAPLWHEFMAFALASTSPSEHFERPAQKDLSGLKPVLRGLWQGNDSYFIDRISGKLATPYTPAETRIEKVVTNPHSILYWVDRNNPRGPKPEQPQNDPQFNFWEYAVQKWVAQNGVLLEMNTVAPTGYDDIHVPGTSIRMSINGVDPNNTYSAEDILNVWINAEGSYPLTKVDFFLNDQFIGSSSNFPFSISFTPSTISNISETNTFKVVGYDTVFNKGEAVAGLNLTFGP</sequence>
<dbReference type="GO" id="GO:0009252">
    <property type="term" value="P:peptidoglycan biosynthetic process"/>
    <property type="evidence" value="ECO:0007669"/>
    <property type="project" value="UniProtKB-KW"/>
</dbReference>
<gene>
    <name evidence="20" type="ORF">A3C06_03570</name>
</gene>
<dbReference type="AlphaFoldDB" id="A0A1G2MQK4"/>
<dbReference type="Pfam" id="PF00912">
    <property type="entry name" value="Transgly"/>
    <property type="match status" value="1"/>
</dbReference>
<dbReference type="InterPro" id="IPR050396">
    <property type="entry name" value="Glycosyltr_51/Transpeptidase"/>
</dbReference>
<dbReference type="InterPro" id="IPR012338">
    <property type="entry name" value="Beta-lactam/transpept-like"/>
</dbReference>
<dbReference type="EMBL" id="MHRQ01000025">
    <property type="protein sequence ID" value="OHA26177.1"/>
    <property type="molecule type" value="Genomic_DNA"/>
</dbReference>
<dbReference type="GO" id="GO:0008955">
    <property type="term" value="F:peptidoglycan glycosyltransferase activity"/>
    <property type="evidence" value="ECO:0007669"/>
    <property type="project" value="UniProtKB-EC"/>
</dbReference>
<evidence type="ECO:0000256" key="13">
    <source>
        <dbReference type="ARBA" id="ARBA00023268"/>
    </source>
</evidence>
<dbReference type="Gene3D" id="2.60.40.10">
    <property type="entry name" value="Immunoglobulins"/>
    <property type="match status" value="1"/>
</dbReference>
<dbReference type="GO" id="GO:0006508">
    <property type="term" value="P:proteolysis"/>
    <property type="evidence" value="ECO:0007669"/>
    <property type="project" value="UniProtKB-KW"/>
</dbReference>
<keyword evidence="7" id="KW-0328">Glycosyltransferase</keyword>
<keyword evidence="6" id="KW-0645">Protease</keyword>
<keyword evidence="17" id="KW-1133">Transmembrane helix</keyword>